<evidence type="ECO:0000313" key="3">
    <source>
        <dbReference type="Proteomes" id="UP000217141"/>
    </source>
</evidence>
<geneLocation type="plasmid" evidence="1 3">
    <name>p2</name>
</geneLocation>
<dbReference type="Proteomes" id="UP000217141">
    <property type="component" value="Plasmid p2"/>
</dbReference>
<dbReference type="Proteomes" id="UP000290975">
    <property type="component" value="Unassembled WGS sequence"/>
</dbReference>
<reference evidence="1 3" key="2">
    <citation type="submission" date="2017-08" db="EMBL/GenBank/DDBJ databases">
        <title>Whole Genome Sequence of Sphingobium hydrophobicum C1: Insights into Adaption to the Electronic-waste Contaminated Sediment.</title>
        <authorList>
            <person name="Song D."/>
            <person name="Chen X."/>
            <person name="Xu M."/>
        </authorList>
    </citation>
    <scope>NUCLEOTIDE SEQUENCE [LARGE SCALE GENOMIC DNA]</scope>
    <source>
        <strain evidence="1 3">C1</strain>
        <plasmid evidence="1 3">p2</plasmid>
    </source>
</reference>
<organism evidence="1 3">
    <name type="scientific">Sphingobium xenophagum</name>
    <dbReference type="NCBI Taxonomy" id="121428"/>
    <lineage>
        <taxon>Bacteria</taxon>
        <taxon>Pseudomonadati</taxon>
        <taxon>Pseudomonadota</taxon>
        <taxon>Alphaproteobacteria</taxon>
        <taxon>Sphingomonadales</taxon>
        <taxon>Sphingomonadaceae</taxon>
        <taxon>Sphingobium</taxon>
    </lineage>
</organism>
<proteinExistence type="predicted"/>
<keyword evidence="4" id="KW-1185">Reference proteome</keyword>
<evidence type="ECO:0008006" key="5">
    <source>
        <dbReference type="Google" id="ProtNLM"/>
    </source>
</evidence>
<dbReference type="AlphaFoldDB" id="A0A249MZE5"/>
<evidence type="ECO:0000313" key="4">
    <source>
        <dbReference type="Proteomes" id="UP000290975"/>
    </source>
</evidence>
<name>A0A249MZE5_SPHXE</name>
<dbReference type="RefSeq" id="WP_011950417.1">
    <property type="nucleotide sequence ID" value="NZ_BBQY01000005.1"/>
</dbReference>
<dbReference type="Pfam" id="PF08843">
    <property type="entry name" value="AbiEii"/>
    <property type="match status" value="1"/>
</dbReference>
<protein>
    <recommendedName>
        <fullName evidence="5">Nucleotidyl transferase AbiEii toxin, Type IV TA system</fullName>
    </recommendedName>
</protein>
<evidence type="ECO:0000313" key="1">
    <source>
        <dbReference type="EMBL" id="ASY46751.1"/>
    </source>
</evidence>
<reference evidence="2 4" key="1">
    <citation type="submission" date="2014-12" db="EMBL/GenBank/DDBJ databases">
        <title>Whole genome sequencing of Sphingobium xenophagum OW59.</title>
        <authorList>
            <person name="Ohta Y."/>
            <person name="Nishi S."/>
            <person name="Hatada Y."/>
        </authorList>
    </citation>
    <scope>NUCLEOTIDE SEQUENCE [LARGE SCALE GENOMIC DNA]</scope>
    <source>
        <strain evidence="2 4">OW59</strain>
    </source>
</reference>
<evidence type="ECO:0000313" key="2">
    <source>
        <dbReference type="EMBL" id="GBH30723.1"/>
    </source>
</evidence>
<keyword evidence="1" id="KW-0614">Plasmid</keyword>
<accession>A0A401J290</accession>
<accession>A0A249MZE5</accession>
<dbReference type="InterPro" id="IPR014942">
    <property type="entry name" value="AbiEii"/>
</dbReference>
<dbReference type="EMBL" id="BBQY01000005">
    <property type="protein sequence ID" value="GBH30723.1"/>
    <property type="molecule type" value="Genomic_DNA"/>
</dbReference>
<sequence length="224" mass="25284">MVERGPSQWPVLFDLAMEIFAQFEENVGFVPSWSFGGGTALMLQIDHRESHDIDIFLDDPQILPFLNPEIQDFAMTRRPDEYKSDGTQALKLAFDELGEIDFICSSAILDVSSERHDVRGRTVDLETPAEIAAKKVYFRGWNLQPRDMFDLAAIAEHHGDDYVVSALRECGHERCRKALEVVEKVNPKAVETVIGQLLYREKNSHLVAEAQAITHRILGASLSD</sequence>
<gene>
    <name evidence="1" type="ORF">CJD35_19855</name>
    <name evidence="2" type="ORF">MBESOW_P1978</name>
</gene>
<dbReference type="EMBL" id="CP022748">
    <property type="protein sequence ID" value="ASY46751.1"/>
    <property type="molecule type" value="Genomic_DNA"/>
</dbReference>
<dbReference type="STRING" id="1192759.GCA_000277525_04000"/>
<dbReference type="KEGG" id="shyd:CJD35_19855"/>